<name>A0AA36M4J6_CYLNA</name>
<feature type="compositionally biased region" description="Acidic residues" evidence="1">
    <location>
        <begin position="64"/>
        <end position="80"/>
    </location>
</feature>
<accession>A0AA36M4J6</accession>
<proteinExistence type="predicted"/>
<dbReference type="Proteomes" id="UP001176961">
    <property type="component" value="Unassembled WGS sequence"/>
</dbReference>
<evidence type="ECO:0000256" key="1">
    <source>
        <dbReference type="SAM" id="MobiDB-lite"/>
    </source>
</evidence>
<protein>
    <submittedName>
        <fullName evidence="2">Uncharacterized protein</fullName>
    </submittedName>
</protein>
<feature type="region of interest" description="Disordered" evidence="1">
    <location>
        <begin position="56"/>
        <end position="85"/>
    </location>
</feature>
<gene>
    <name evidence="2" type="ORF">CYNAS_LOCUS10577</name>
</gene>
<reference evidence="2" key="1">
    <citation type="submission" date="2023-07" db="EMBL/GenBank/DDBJ databases">
        <authorList>
            <consortium name="CYATHOMIX"/>
        </authorList>
    </citation>
    <scope>NUCLEOTIDE SEQUENCE</scope>
    <source>
        <strain evidence="2">N/A</strain>
    </source>
</reference>
<evidence type="ECO:0000313" key="2">
    <source>
        <dbReference type="EMBL" id="CAJ0598594.1"/>
    </source>
</evidence>
<comment type="caution">
    <text evidence="2">The sequence shown here is derived from an EMBL/GenBank/DDBJ whole genome shotgun (WGS) entry which is preliminary data.</text>
</comment>
<organism evidence="2 3">
    <name type="scientific">Cylicocyclus nassatus</name>
    <name type="common">Nematode worm</name>
    <dbReference type="NCBI Taxonomy" id="53992"/>
    <lineage>
        <taxon>Eukaryota</taxon>
        <taxon>Metazoa</taxon>
        <taxon>Ecdysozoa</taxon>
        <taxon>Nematoda</taxon>
        <taxon>Chromadorea</taxon>
        <taxon>Rhabditida</taxon>
        <taxon>Rhabditina</taxon>
        <taxon>Rhabditomorpha</taxon>
        <taxon>Strongyloidea</taxon>
        <taxon>Strongylidae</taxon>
        <taxon>Cylicocyclus</taxon>
    </lineage>
</organism>
<keyword evidence="3" id="KW-1185">Reference proteome</keyword>
<evidence type="ECO:0000313" key="3">
    <source>
        <dbReference type="Proteomes" id="UP001176961"/>
    </source>
</evidence>
<dbReference type="AlphaFoldDB" id="A0AA36M4J6"/>
<sequence>MHPLRRDFGWWSPVMKPIRAPVLYVRELDRAGDVGEDGLSGSFERLLKAALTADEITQENMRTEEDEEIEDAESADESDTNDSCLDRNNTFANSSPYSIHFEQLGRSDRGAVMSTTYLTGEMDFIDVTAEATSSFSPPQQGLPGGTFTAFSKAMSVWREELCELQRSARIRNSQSLMDHTAQTPTDCSHEASIDAHHSGTGTGHIFATSNENGAFWEFDRCCAADQVLEQKWVASERQFKEGVSHESPIEFATPTHASENEGIENGRVVAYVLFIGATTLYKTCCKLLSNGISLHIHSTCYRSIPDPTKVASLNEKSAENCKIHERVAELEMQNQQLAFELERQKQTTEALLRQLDHFTSRSYSSRSVSENNFQRKMMRE</sequence>
<dbReference type="EMBL" id="CATQJL010000223">
    <property type="protein sequence ID" value="CAJ0598594.1"/>
    <property type="molecule type" value="Genomic_DNA"/>
</dbReference>